<evidence type="ECO:0000256" key="8">
    <source>
        <dbReference type="HAMAP-Rule" id="MF_01937"/>
    </source>
</evidence>
<dbReference type="InterPro" id="IPR044878">
    <property type="entry name" value="UbiA_sf"/>
</dbReference>
<dbReference type="CDD" id="cd13962">
    <property type="entry name" value="PT_UbiA_UBIAD1"/>
    <property type="match status" value="1"/>
</dbReference>
<dbReference type="GO" id="GO:0009234">
    <property type="term" value="P:menaquinone biosynthetic process"/>
    <property type="evidence" value="ECO:0007669"/>
    <property type="project" value="UniProtKB-UniRule"/>
</dbReference>
<dbReference type="eggNOG" id="COG1575">
    <property type="taxonomic scope" value="Bacteria"/>
</dbReference>
<dbReference type="EC" id="2.5.1.74" evidence="8"/>
<dbReference type="PIRSF" id="PIRSF005355">
    <property type="entry name" value="UBIAD1"/>
    <property type="match status" value="1"/>
</dbReference>
<protein>
    <recommendedName>
        <fullName evidence="8">1,4-dihydroxy-2-naphthoate octaprenyltransferase</fullName>
        <shortName evidence="8">DHNA-octaprenyltransferase</shortName>
        <ecNumber evidence="8">2.5.1.74</ecNumber>
    </recommendedName>
</protein>
<dbReference type="EMBL" id="CP000916">
    <property type="protein sequence ID" value="ACM23285.1"/>
    <property type="molecule type" value="Genomic_DNA"/>
</dbReference>
<dbReference type="Proteomes" id="UP000000445">
    <property type="component" value="Chromosome"/>
</dbReference>
<gene>
    <name evidence="8" type="primary">menA</name>
    <name evidence="9" type="ordered locus">CTN_1110</name>
</gene>
<organism evidence="9 10">
    <name type="scientific">Thermotoga neapolitana (strain ATCC 49049 / DSM 4359 / NBRC 107923 / NS-E)</name>
    <dbReference type="NCBI Taxonomy" id="309803"/>
    <lineage>
        <taxon>Bacteria</taxon>
        <taxon>Thermotogati</taxon>
        <taxon>Thermotogota</taxon>
        <taxon>Thermotogae</taxon>
        <taxon>Thermotogales</taxon>
        <taxon>Thermotogaceae</taxon>
        <taxon>Thermotoga</taxon>
    </lineage>
</organism>
<comment type="catalytic activity">
    <reaction evidence="8">
        <text>an all-trans-polyprenyl diphosphate + 1,4-dihydroxy-2-naphthoate + H(+) = a 2-demethylmenaquinol + CO2 + diphosphate</text>
        <dbReference type="Rhea" id="RHEA:26478"/>
        <dbReference type="Rhea" id="RHEA-COMP:9563"/>
        <dbReference type="Rhea" id="RHEA-COMP:9564"/>
        <dbReference type="ChEBI" id="CHEBI:11173"/>
        <dbReference type="ChEBI" id="CHEBI:15378"/>
        <dbReference type="ChEBI" id="CHEBI:16526"/>
        <dbReference type="ChEBI" id="CHEBI:33019"/>
        <dbReference type="ChEBI" id="CHEBI:55437"/>
        <dbReference type="ChEBI" id="CHEBI:58914"/>
        <dbReference type="EC" id="2.5.1.74"/>
    </reaction>
</comment>
<dbReference type="Gene3D" id="1.20.120.1780">
    <property type="entry name" value="UbiA prenyltransferase"/>
    <property type="match status" value="1"/>
</dbReference>
<feature type="transmembrane region" description="Helical" evidence="8">
    <location>
        <begin position="250"/>
        <end position="270"/>
    </location>
</feature>
<dbReference type="InterPro" id="IPR026046">
    <property type="entry name" value="UBIAD1"/>
</dbReference>
<feature type="transmembrane region" description="Helical" evidence="8">
    <location>
        <begin position="218"/>
        <end position="244"/>
    </location>
</feature>
<dbReference type="PANTHER" id="PTHR13929">
    <property type="entry name" value="1,4-DIHYDROXY-2-NAPHTHOATE OCTAPRENYLTRANSFERASE"/>
    <property type="match status" value="1"/>
</dbReference>
<feature type="transmembrane region" description="Helical" evidence="8">
    <location>
        <begin position="282"/>
        <end position="305"/>
    </location>
</feature>
<dbReference type="Pfam" id="PF01040">
    <property type="entry name" value="UbiA"/>
    <property type="match status" value="1"/>
</dbReference>
<evidence type="ECO:0000256" key="2">
    <source>
        <dbReference type="ARBA" id="ARBA00022428"/>
    </source>
</evidence>
<dbReference type="InterPro" id="IPR004657">
    <property type="entry name" value="MenA"/>
</dbReference>
<keyword evidence="10" id="KW-1185">Reference proteome</keyword>
<dbReference type="KEGG" id="tna:CTN_1110"/>
<dbReference type="Gene3D" id="1.10.357.140">
    <property type="entry name" value="UbiA prenyltransferase"/>
    <property type="match status" value="1"/>
</dbReference>
<dbReference type="GO" id="GO:0005886">
    <property type="term" value="C:plasma membrane"/>
    <property type="evidence" value="ECO:0007669"/>
    <property type="project" value="UniProtKB-SubCell"/>
</dbReference>
<dbReference type="HAMAP" id="MF_01937">
    <property type="entry name" value="MenA_1"/>
    <property type="match status" value="1"/>
</dbReference>
<feature type="transmembrane region" description="Helical" evidence="8">
    <location>
        <begin position="48"/>
        <end position="65"/>
    </location>
</feature>
<accession>B9K8K3</accession>
<proteinExistence type="inferred from homology"/>
<keyword evidence="3 8" id="KW-1003">Cell membrane</keyword>
<feature type="transmembrane region" description="Helical" evidence="8">
    <location>
        <begin position="177"/>
        <end position="197"/>
    </location>
</feature>
<evidence type="ECO:0000256" key="1">
    <source>
        <dbReference type="ARBA" id="ARBA00004141"/>
    </source>
</evidence>
<feature type="transmembrane region" description="Helical" evidence="8">
    <location>
        <begin position="153"/>
        <end position="171"/>
    </location>
</feature>
<evidence type="ECO:0000256" key="4">
    <source>
        <dbReference type="ARBA" id="ARBA00022679"/>
    </source>
</evidence>
<keyword evidence="6 8" id="KW-1133">Transmembrane helix</keyword>
<dbReference type="GO" id="GO:0042371">
    <property type="term" value="P:vitamin K biosynthetic process"/>
    <property type="evidence" value="ECO:0007669"/>
    <property type="project" value="TreeGrafter"/>
</dbReference>
<dbReference type="GO" id="GO:0046428">
    <property type="term" value="F:1,4-dihydroxy-2-naphthoate polyprenyltransferase activity"/>
    <property type="evidence" value="ECO:0007669"/>
    <property type="project" value="UniProtKB-UniRule"/>
</dbReference>
<evidence type="ECO:0000256" key="7">
    <source>
        <dbReference type="ARBA" id="ARBA00023136"/>
    </source>
</evidence>
<keyword evidence="8" id="KW-0997">Cell inner membrane</keyword>
<sequence length="306" mass="33416">MFLTLSKHPKHLREGSVLKYLIALRPFSFVASAFPVTVGAMLAEDFSLTRYILSLIAAVLLHAGVNTTNDYFDYKSGVDTKESLGSSGLLVSGKITLKEELFLSVLCYIASVVLGIFLIKMSGLALLWIGLVGLVLGYAYTGHPFYLKYRALGMFLVFILMGPLMVLGAYYVQTGRFSVEALFVSVPIGIATDLILLANEIRDSEYDRKSGIKTLPILIGDLASSYLYAVLVGLIYVFVFYLVVTGVLKSIALVSLVAFFLYAGVMRQLFQKSTGKKSAREIAAVDKMSALAEMILFVSMILGLMG</sequence>
<name>B9K8K3_THENN</name>
<evidence type="ECO:0000313" key="9">
    <source>
        <dbReference type="EMBL" id="ACM23285.1"/>
    </source>
</evidence>
<feature type="transmembrane region" description="Helical" evidence="8">
    <location>
        <begin position="125"/>
        <end position="141"/>
    </location>
</feature>
<keyword evidence="4 8" id="KW-0808">Transferase</keyword>
<reference evidence="9 10" key="1">
    <citation type="journal article" date="2009" name="Biosci. Biotechnol. Biochem.">
        <title>WeGAS: a web-based microbial genome annotation system.</title>
        <authorList>
            <person name="Lee D."/>
            <person name="Seo H."/>
            <person name="Park C."/>
            <person name="Park K."/>
        </authorList>
    </citation>
    <scope>NUCLEOTIDE SEQUENCE [LARGE SCALE GENOMIC DNA]</scope>
    <source>
        <strain evidence="10">ATCC 49049 / DSM 4359 / NBRC 107923 / NS-E</strain>
    </source>
</reference>
<dbReference type="PANTHER" id="PTHR13929:SF0">
    <property type="entry name" value="UBIA PRENYLTRANSFERASE DOMAIN-CONTAINING PROTEIN 1"/>
    <property type="match status" value="1"/>
</dbReference>
<evidence type="ECO:0000256" key="6">
    <source>
        <dbReference type="ARBA" id="ARBA00022989"/>
    </source>
</evidence>
<comment type="pathway">
    <text evidence="8">Quinol/quinone metabolism; menaquinone biosynthesis; menaquinol from 1,4-dihydroxy-2-naphthoate: step 1/2.</text>
</comment>
<dbReference type="STRING" id="309803.CTN_1110"/>
<keyword evidence="2 8" id="KW-0474">Menaquinone biosynthesis</keyword>
<comment type="subcellular location">
    <subcellularLocation>
        <location evidence="8">Cell inner membrane</location>
        <topology evidence="8">Multi-pass membrane protein</topology>
    </subcellularLocation>
    <subcellularLocation>
        <location evidence="1">Membrane</location>
        <topology evidence="1">Multi-pass membrane protein</topology>
    </subcellularLocation>
</comment>
<feature type="transmembrane region" description="Helical" evidence="8">
    <location>
        <begin position="20"/>
        <end position="42"/>
    </location>
</feature>
<dbReference type="AlphaFoldDB" id="B9K8K3"/>
<comment type="function">
    <text evidence="8">Conversion of 1,4-dihydroxy-2-naphthoate (DHNA) to demethylmenaquinone (DMK).</text>
</comment>
<dbReference type="UniPathway" id="UPA00079">
    <property type="reaction ID" value="UER00168"/>
</dbReference>
<feature type="transmembrane region" description="Helical" evidence="8">
    <location>
        <begin position="101"/>
        <end position="119"/>
    </location>
</feature>
<dbReference type="InterPro" id="IPR000537">
    <property type="entry name" value="UbiA_prenyltransferase"/>
</dbReference>
<evidence type="ECO:0000256" key="3">
    <source>
        <dbReference type="ARBA" id="ARBA00022475"/>
    </source>
</evidence>
<evidence type="ECO:0000256" key="5">
    <source>
        <dbReference type="ARBA" id="ARBA00022692"/>
    </source>
</evidence>
<dbReference type="HOGENOM" id="CLU_043611_0_0_0"/>
<comment type="similarity">
    <text evidence="8">Belongs to the MenA family. Type 1 subfamily.</text>
</comment>
<evidence type="ECO:0000313" key="10">
    <source>
        <dbReference type="Proteomes" id="UP000000445"/>
    </source>
</evidence>
<keyword evidence="7 8" id="KW-0472">Membrane</keyword>
<keyword evidence="5 8" id="KW-0812">Transmembrane</keyword>